<feature type="domain" description="NlpC/P60" evidence="5">
    <location>
        <begin position="178"/>
        <end position="303"/>
    </location>
</feature>
<evidence type="ECO:0000256" key="1">
    <source>
        <dbReference type="ARBA" id="ARBA00007074"/>
    </source>
</evidence>
<evidence type="ECO:0000259" key="5">
    <source>
        <dbReference type="PROSITE" id="PS51935"/>
    </source>
</evidence>
<reference evidence="6" key="1">
    <citation type="submission" date="2019-10" db="EMBL/GenBank/DDBJ databases">
        <title>Description of Paenibacillus glebae sp. nov.</title>
        <authorList>
            <person name="Carlier A."/>
            <person name="Qi S."/>
        </authorList>
    </citation>
    <scope>NUCLEOTIDE SEQUENCE</scope>
    <source>
        <strain evidence="6">LMG 31456</strain>
    </source>
</reference>
<keyword evidence="4" id="KW-0788">Thiol protease</keyword>
<dbReference type="GO" id="GO:0006508">
    <property type="term" value="P:proteolysis"/>
    <property type="evidence" value="ECO:0007669"/>
    <property type="project" value="UniProtKB-KW"/>
</dbReference>
<name>A0A972GT71_9BACL</name>
<evidence type="ECO:0000256" key="3">
    <source>
        <dbReference type="ARBA" id="ARBA00022801"/>
    </source>
</evidence>
<dbReference type="InterPro" id="IPR000064">
    <property type="entry name" value="NLP_P60_dom"/>
</dbReference>
<keyword evidence="2" id="KW-0645">Protease</keyword>
<keyword evidence="7" id="KW-1185">Reference proteome</keyword>
<accession>A0A972GT71</accession>
<dbReference type="Pfam" id="PF23795">
    <property type="entry name" value="SH3_YKFC_2nd"/>
    <property type="match status" value="1"/>
</dbReference>
<dbReference type="Gene3D" id="2.30.30.40">
    <property type="entry name" value="SH3 Domains"/>
    <property type="match status" value="2"/>
</dbReference>
<evidence type="ECO:0000256" key="2">
    <source>
        <dbReference type="ARBA" id="ARBA00022670"/>
    </source>
</evidence>
<dbReference type="PANTHER" id="PTHR47053">
    <property type="entry name" value="MUREIN DD-ENDOPEPTIDASE MEPH-RELATED"/>
    <property type="match status" value="1"/>
</dbReference>
<evidence type="ECO:0000256" key="4">
    <source>
        <dbReference type="ARBA" id="ARBA00022807"/>
    </source>
</evidence>
<sequence length="303" mass="33873">MQAAASVVTVWTSPESPRRIDEPALRNPADIKGWVDGLSIPDKLDLCDANRVQTQMLLGTEVIVMEESGDWVKICIPDQFKQSSPLGYPGWVPKCQLAELPDRLAGLQWAEVTSFRAMLSLGASELELSYLTRLPLLEEKGEIIRVETPLGEGLLNRNDVRIISRSNDGTVRSPSSPSNMGNRIVEQAIRFIGLPYLWGGMSSFGFDCSGFAYQLHQSQGIIISRDVSDQVRHGIEIPRELLEPGDLLFFARDEGKGHIHHVGIYIGDNCMIHSPDSNGVVETVRLDEYKLAKEHFLSKRYWK</sequence>
<comment type="similarity">
    <text evidence="1">Belongs to the peptidase C40 family.</text>
</comment>
<dbReference type="Pfam" id="PF00877">
    <property type="entry name" value="NLPC_P60"/>
    <property type="match status" value="1"/>
</dbReference>
<evidence type="ECO:0000313" key="7">
    <source>
        <dbReference type="Proteomes" id="UP000641588"/>
    </source>
</evidence>
<evidence type="ECO:0000313" key="6">
    <source>
        <dbReference type="EMBL" id="NOU94004.1"/>
    </source>
</evidence>
<dbReference type="InterPro" id="IPR057812">
    <property type="entry name" value="SH3_YKFC_2nd"/>
</dbReference>
<protein>
    <submittedName>
        <fullName evidence="6">Peptidase</fullName>
    </submittedName>
</protein>
<dbReference type="AlphaFoldDB" id="A0A972GT71"/>
<dbReference type="Gene3D" id="3.90.1720.10">
    <property type="entry name" value="endopeptidase domain like (from Nostoc punctiforme)"/>
    <property type="match status" value="1"/>
</dbReference>
<dbReference type="EMBL" id="WHOD01000052">
    <property type="protein sequence ID" value="NOU94004.1"/>
    <property type="molecule type" value="Genomic_DNA"/>
</dbReference>
<dbReference type="GO" id="GO:0008234">
    <property type="term" value="F:cysteine-type peptidase activity"/>
    <property type="evidence" value="ECO:0007669"/>
    <property type="project" value="UniProtKB-KW"/>
</dbReference>
<proteinExistence type="inferred from homology"/>
<dbReference type="PANTHER" id="PTHR47053:SF3">
    <property type="entry name" value="GAMMA-D-GLUTAMYL-L-LYSINE DIPEPTIDYL-PEPTIDASE"/>
    <property type="match status" value="1"/>
</dbReference>
<dbReference type="SUPFAM" id="SSF54001">
    <property type="entry name" value="Cysteine proteinases"/>
    <property type="match status" value="1"/>
</dbReference>
<gene>
    <name evidence="6" type="ORF">GC093_12355</name>
</gene>
<dbReference type="Proteomes" id="UP000641588">
    <property type="component" value="Unassembled WGS sequence"/>
</dbReference>
<dbReference type="InterPro" id="IPR051202">
    <property type="entry name" value="Peptidase_C40"/>
</dbReference>
<comment type="caution">
    <text evidence="6">The sequence shown here is derived from an EMBL/GenBank/DDBJ whole genome shotgun (WGS) entry which is preliminary data.</text>
</comment>
<organism evidence="6 7">
    <name type="scientific">Paenibacillus foliorum</name>
    <dbReference type="NCBI Taxonomy" id="2654974"/>
    <lineage>
        <taxon>Bacteria</taxon>
        <taxon>Bacillati</taxon>
        <taxon>Bacillota</taxon>
        <taxon>Bacilli</taxon>
        <taxon>Bacillales</taxon>
        <taxon>Paenibacillaceae</taxon>
        <taxon>Paenibacillus</taxon>
    </lineage>
</organism>
<keyword evidence="3" id="KW-0378">Hydrolase</keyword>
<dbReference type="PROSITE" id="PS51935">
    <property type="entry name" value="NLPC_P60"/>
    <property type="match status" value="1"/>
</dbReference>
<dbReference type="InterPro" id="IPR038765">
    <property type="entry name" value="Papain-like_cys_pep_sf"/>
</dbReference>